<dbReference type="SUPFAM" id="SSF46785">
    <property type="entry name" value="Winged helix' DNA-binding domain"/>
    <property type="match status" value="1"/>
</dbReference>
<dbReference type="Gene3D" id="1.10.10.10">
    <property type="entry name" value="Winged helix-like DNA-binding domain superfamily/Winged helix DNA-binding domain"/>
    <property type="match status" value="1"/>
</dbReference>
<dbReference type="InterPro" id="IPR000524">
    <property type="entry name" value="Tscrpt_reg_HTH_GntR"/>
</dbReference>
<dbReference type="SUPFAM" id="SSF48008">
    <property type="entry name" value="GntR ligand-binding domain-like"/>
    <property type="match status" value="1"/>
</dbReference>
<feature type="domain" description="HTH gntR-type" evidence="4">
    <location>
        <begin position="7"/>
        <end position="75"/>
    </location>
</feature>
<dbReference type="PROSITE" id="PS50949">
    <property type="entry name" value="HTH_GNTR"/>
    <property type="match status" value="1"/>
</dbReference>
<evidence type="ECO:0000256" key="3">
    <source>
        <dbReference type="ARBA" id="ARBA00023163"/>
    </source>
</evidence>
<proteinExistence type="predicted"/>
<dbReference type="InterPro" id="IPR036390">
    <property type="entry name" value="WH_DNA-bd_sf"/>
</dbReference>
<name>A0ABV1HPX4_9FIRM</name>
<dbReference type="InterPro" id="IPR011711">
    <property type="entry name" value="GntR_C"/>
</dbReference>
<evidence type="ECO:0000256" key="2">
    <source>
        <dbReference type="ARBA" id="ARBA00023125"/>
    </source>
</evidence>
<keyword evidence="6" id="KW-1185">Reference proteome</keyword>
<evidence type="ECO:0000313" key="5">
    <source>
        <dbReference type="EMBL" id="MEQ2564375.1"/>
    </source>
</evidence>
<evidence type="ECO:0000259" key="4">
    <source>
        <dbReference type="PROSITE" id="PS50949"/>
    </source>
</evidence>
<keyword evidence="2" id="KW-0238">DNA-binding</keyword>
<evidence type="ECO:0000256" key="1">
    <source>
        <dbReference type="ARBA" id="ARBA00023015"/>
    </source>
</evidence>
<gene>
    <name evidence="5" type="ORF">WMO41_14595</name>
</gene>
<keyword evidence="1" id="KW-0805">Transcription regulation</keyword>
<dbReference type="PANTHER" id="PTHR43537:SF5">
    <property type="entry name" value="UXU OPERON TRANSCRIPTIONAL REGULATOR"/>
    <property type="match status" value="1"/>
</dbReference>
<dbReference type="CDD" id="cd07377">
    <property type="entry name" value="WHTH_GntR"/>
    <property type="match status" value="1"/>
</dbReference>
<dbReference type="InterPro" id="IPR008920">
    <property type="entry name" value="TF_FadR/GntR_C"/>
</dbReference>
<evidence type="ECO:0000313" key="6">
    <source>
        <dbReference type="Proteomes" id="UP001437460"/>
    </source>
</evidence>
<dbReference type="Gene3D" id="1.20.120.530">
    <property type="entry name" value="GntR ligand-binding domain-like"/>
    <property type="match status" value="1"/>
</dbReference>
<comment type="caution">
    <text evidence="5">The sequence shown here is derived from an EMBL/GenBank/DDBJ whole genome shotgun (WGS) entry which is preliminary data.</text>
</comment>
<dbReference type="Pfam" id="PF00392">
    <property type="entry name" value="GntR"/>
    <property type="match status" value="1"/>
</dbReference>
<dbReference type="PANTHER" id="PTHR43537">
    <property type="entry name" value="TRANSCRIPTIONAL REGULATOR, GNTR FAMILY"/>
    <property type="match status" value="1"/>
</dbReference>
<reference evidence="5 6" key="1">
    <citation type="submission" date="2024-03" db="EMBL/GenBank/DDBJ databases">
        <title>Human intestinal bacterial collection.</title>
        <authorList>
            <person name="Pauvert C."/>
            <person name="Hitch T.C.A."/>
            <person name="Clavel T."/>
        </authorList>
    </citation>
    <scope>NUCLEOTIDE SEQUENCE [LARGE SCALE GENOMIC DNA]</scope>
    <source>
        <strain evidence="5 6">CLA-AP-H27</strain>
    </source>
</reference>
<keyword evidence="3" id="KW-0804">Transcription</keyword>
<dbReference type="RefSeq" id="WP_349230378.1">
    <property type="nucleotide sequence ID" value="NZ_JBBMFJ010000040.1"/>
</dbReference>
<accession>A0ABV1HPX4</accession>
<organism evidence="5 6">
    <name type="scientific">Ventrimonas faecis</name>
    <dbReference type="NCBI Taxonomy" id="3133170"/>
    <lineage>
        <taxon>Bacteria</taxon>
        <taxon>Bacillati</taxon>
        <taxon>Bacillota</taxon>
        <taxon>Clostridia</taxon>
        <taxon>Lachnospirales</taxon>
        <taxon>Lachnospiraceae</taxon>
        <taxon>Ventrimonas</taxon>
    </lineage>
</organism>
<sequence>MPKFVKSSLVDQIFDYLQSEILKGTWAPGEKLPSETELAASLDVSRMSLRSAIQRCCAMGLTETRVGEGTFVRDFNLRSYFTELYRLKLLGRNPNEINDMRAILQLGSVRLAMTDSISQEKIGKLEELFHQMEAAADRGDLPKFHELDSDFHRLICSLGNNELLFLIYDAIAELTDDVMHHNVEKSVAAFQGFSRIMEHHKELVESIKTCDMDRFTKAIMGSRERSISYYPNL</sequence>
<protein>
    <submittedName>
        <fullName evidence="5">FCD domain-containing protein</fullName>
    </submittedName>
</protein>
<dbReference type="EMBL" id="JBBMFJ010000040">
    <property type="protein sequence ID" value="MEQ2564375.1"/>
    <property type="molecule type" value="Genomic_DNA"/>
</dbReference>
<dbReference type="Pfam" id="PF07729">
    <property type="entry name" value="FCD"/>
    <property type="match status" value="1"/>
</dbReference>
<dbReference type="InterPro" id="IPR036388">
    <property type="entry name" value="WH-like_DNA-bd_sf"/>
</dbReference>
<dbReference type="SMART" id="SM00345">
    <property type="entry name" value="HTH_GNTR"/>
    <property type="match status" value="1"/>
</dbReference>
<dbReference type="PRINTS" id="PR00035">
    <property type="entry name" value="HTHGNTR"/>
</dbReference>
<dbReference type="Proteomes" id="UP001437460">
    <property type="component" value="Unassembled WGS sequence"/>
</dbReference>
<dbReference type="SMART" id="SM00895">
    <property type="entry name" value="FCD"/>
    <property type="match status" value="1"/>
</dbReference>